<gene>
    <name evidence="9" type="ORF">LZ518_11340</name>
</gene>
<comment type="catalytic activity">
    <reaction evidence="1 6">
        <text>a beta-lactam + H2O = a substituted beta-amino acid</text>
        <dbReference type="Rhea" id="RHEA:20401"/>
        <dbReference type="ChEBI" id="CHEBI:15377"/>
        <dbReference type="ChEBI" id="CHEBI:35627"/>
        <dbReference type="ChEBI" id="CHEBI:140347"/>
        <dbReference type="EC" id="3.5.2.6"/>
    </reaction>
</comment>
<evidence type="ECO:0000256" key="7">
    <source>
        <dbReference type="SAM" id="SignalP"/>
    </source>
</evidence>
<dbReference type="EC" id="3.5.2.6" evidence="3 6"/>
<comment type="similarity">
    <text evidence="2 6">Belongs to the class-A beta-lactamase family.</text>
</comment>
<dbReference type="InterPro" id="IPR045155">
    <property type="entry name" value="Beta-lactam_cat"/>
</dbReference>
<accession>A0ABT0SBB7</accession>
<dbReference type="InterPro" id="IPR000871">
    <property type="entry name" value="Beta-lactam_class-A"/>
</dbReference>
<keyword evidence="4 6" id="KW-0378">Hydrolase</keyword>
<feature type="signal peptide" evidence="7">
    <location>
        <begin position="1"/>
        <end position="20"/>
    </location>
</feature>
<dbReference type="PROSITE" id="PS00146">
    <property type="entry name" value="BETA_LACTAMASE_A"/>
    <property type="match status" value="1"/>
</dbReference>
<evidence type="ECO:0000259" key="8">
    <source>
        <dbReference type="Pfam" id="PF13354"/>
    </source>
</evidence>
<dbReference type="RefSeq" id="WP_249916091.1">
    <property type="nucleotide sequence ID" value="NZ_JAMGBB010000001.1"/>
</dbReference>
<dbReference type="GO" id="GO:0016787">
    <property type="term" value="F:hydrolase activity"/>
    <property type="evidence" value="ECO:0007669"/>
    <property type="project" value="UniProtKB-KW"/>
</dbReference>
<evidence type="ECO:0000256" key="6">
    <source>
        <dbReference type="RuleBase" id="RU361140"/>
    </source>
</evidence>
<evidence type="ECO:0000256" key="4">
    <source>
        <dbReference type="ARBA" id="ARBA00022801"/>
    </source>
</evidence>
<evidence type="ECO:0000256" key="2">
    <source>
        <dbReference type="ARBA" id="ARBA00009009"/>
    </source>
</evidence>
<feature type="chain" id="PRO_5047450334" description="Beta-lactamase" evidence="7">
    <location>
        <begin position="21"/>
        <end position="280"/>
    </location>
</feature>
<evidence type="ECO:0000256" key="5">
    <source>
        <dbReference type="ARBA" id="ARBA00023251"/>
    </source>
</evidence>
<dbReference type="InterPro" id="IPR023650">
    <property type="entry name" value="Beta-lactam_class-A_AS"/>
</dbReference>
<evidence type="ECO:0000256" key="1">
    <source>
        <dbReference type="ARBA" id="ARBA00001526"/>
    </source>
</evidence>
<comment type="caution">
    <text evidence="9">The sequence shown here is derived from an EMBL/GenBank/DDBJ whole genome shotgun (WGS) entry which is preliminary data.</text>
</comment>
<evidence type="ECO:0000313" key="9">
    <source>
        <dbReference type="EMBL" id="MCL6741720.1"/>
    </source>
</evidence>
<keyword evidence="10" id="KW-1185">Reference proteome</keyword>
<dbReference type="SUPFAM" id="SSF56601">
    <property type="entry name" value="beta-lactamase/transpeptidase-like"/>
    <property type="match status" value="1"/>
</dbReference>
<reference evidence="9" key="1">
    <citation type="submission" date="2022-05" db="EMBL/GenBank/DDBJ databases">
        <authorList>
            <person name="Jo J.-H."/>
            <person name="Im W.-T."/>
        </authorList>
    </citation>
    <scope>NUCLEOTIDE SEQUENCE</scope>
    <source>
        <strain evidence="9">RB56-2</strain>
    </source>
</reference>
<dbReference type="PANTHER" id="PTHR35333:SF3">
    <property type="entry name" value="BETA-LACTAMASE-TYPE TRANSPEPTIDASE FOLD CONTAINING PROTEIN"/>
    <property type="match status" value="1"/>
</dbReference>
<feature type="domain" description="Beta-lactamase class A catalytic" evidence="8">
    <location>
        <begin position="100"/>
        <end position="243"/>
    </location>
</feature>
<name>A0ABT0SBB7_9SPHN</name>
<sequence length="280" mass="30199">MRLFAVLGWLLAFLAQPAAAATSPELLSLEQQLASLVAGKSGEYGIAALDLHTGKTVSLNGDTAFPMASTVKLAVAAAYLSQVDFGRRTLDQSIGGRRASSLLEAMLIRSDNYATDLLISNLGGPKTVQQWISWHGLSGISIDRTIAQLLSDQRDLRDTRDSSTPLAMIELLKKIETGNVLKPQSRTYLQMLMARCITGSNRIRALLPAGTRVEHKTGTLTGLTDDVGFITLPDGRRIAIAIFARYGSDRPRGIAEAARAIYDGFAATFRYPLVTAYGGR</sequence>
<dbReference type="PANTHER" id="PTHR35333">
    <property type="entry name" value="BETA-LACTAMASE"/>
    <property type="match status" value="1"/>
</dbReference>
<dbReference type="Proteomes" id="UP001165383">
    <property type="component" value="Unassembled WGS sequence"/>
</dbReference>
<evidence type="ECO:0000256" key="3">
    <source>
        <dbReference type="ARBA" id="ARBA00012865"/>
    </source>
</evidence>
<dbReference type="Gene3D" id="3.40.710.10">
    <property type="entry name" value="DD-peptidase/beta-lactamase superfamily"/>
    <property type="match status" value="1"/>
</dbReference>
<feature type="domain" description="Beta-lactamase class A catalytic" evidence="8">
    <location>
        <begin position="45"/>
        <end position="94"/>
    </location>
</feature>
<protein>
    <recommendedName>
        <fullName evidence="3 6">Beta-lactamase</fullName>
        <ecNumber evidence="3 6">3.5.2.6</ecNumber>
    </recommendedName>
</protein>
<dbReference type="PRINTS" id="PR00118">
    <property type="entry name" value="BLACTAMASEA"/>
</dbReference>
<keyword evidence="7" id="KW-0732">Signal</keyword>
<organism evidence="9 10">
    <name type="scientific">Sphingomonas brevis</name>
    <dbReference type="NCBI Taxonomy" id="2908206"/>
    <lineage>
        <taxon>Bacteria</taxon>
        <taxon>Pseudomonadati</taxon>
        <taxon>Pseudomonadota</taxon>
        <taxon>Alphaproteobacteria</taxon>
        <taxon>Sphingomonadales</taxon>
        <taxon>Sphingomonadaceae</taxon>
        <taxon>Sphingomonas</taxon>
    </lineage>
</organism>
<keyword evidence="5 6" id="KW-0046">Antibiotic resistance</keyword>
<dbReference type="EMBL" id="JAMGBB010000001">
    <property type="protein sequence ID" value="MCL6741720.1"/>
    <property type="molecule type" value="Genomic_DNA"/>
</dbReference>
<dbReference type="InterPro" id="IPR012338">
    <property type="entry name" value="Beta-lactam/transpept-like"/>
</dbReference>
<dbReference type="Pfam" id="PF13354">
    <property type="entry name" value="Beta-lactamase2"/>
    <property type="match status" value="2"/>
</dbReference>
<evidence type="ECO:0000313" key="10">
    <source>
        <dbReference type="Proteomes" id="UP001165383"/>
    </source>
</evidence>
<proteinExistence type="inferred from homology"/>